<keyword evidence="8" id="KW-1185">Reference proteome</keyword>
<evidence type="ECO:0000256" key="4">
    <source>
        <dbReference type="ARBA" id="ARBA00022842"/>
    </source>
</evidence>
<evidence type="ECO:0000256" key="1">
    <source>
        <dbReference type="ARBA" id="ARBA00022722"/>
    </source>
</evidence>
<dbReference type="InterPro" id="IPR002716">
    <property type="entry name" value="PIN_dom"/>
</dbReference>
<gene>
    <name evidence="7" type="ORF">GCM10009789_27010</name>
</gene>
<dbReference type="EMBL" id="BAAAOS010000018">
    <property type="protein sequence ID" value="GAA1572054.1"/>
    <property type="molecule type" value="Genomic_DNA"/>
</dbReference>
<keyword evidence="2" id="KW-0479">Metal-binding</keyword>
<proteinExistence type="predicted"/>
<evidence type="ECO:0000256" key="3">
    <source>
        <dbReference type="ARBA" id="ARBA00022801"/>
    </source>
</evidence>
<evidence type="ECO:0000256" key="2">
    <source>
        <dbReference type="ARBA" id="ARBA00022723"/>
    </source>
</evidence>
<name>A0ABP4P368_9ACTN</name>
<dbReference type="Proteomes" id="UP001500393">
    <property type="component" value="Unassembled WGS sequence"/>
</dbReference>
<feature type="region of interest" description="Disordered" evidence="5">
    <location>
        <begin position="181"/>
        <end position="244"/>
    </location>
</feature>
<keyword evidence="4" id="KW-0460">Magnesium</keyword>
<reference evidence="8" key="1">
    <citation type="journal article" date="2019" name="Int. J. Syst. Evol. Microbiol.">
        <title>The Global Catalogue of Microorganisms (GCM) 10K type strain sequencing project: providing services to taxonomists for standard genome sequencing and annotation.</title>
        <authorList>
            <consortium name="The Broad Institute Genomics Platform"/>
            <consortium name="The Broad Institute Genome Sequencing Center for Infectious Disease"/>
            <person name="Wu L."/>
            <person name="Ma J."/>
        </authorList>
    </citation>
    <scope>NUCLEOTIDE SEQUENCE [LARGE SCALE GENOMIC DNA]</scope>
    <source>
        <strain evidence="8">JCM 14969</strain>
    </source>
</reference>
<dbReference type="Pfam" id="PF13470">
    <property type="entry name" value="PIN_3"/>
    <property type="match status" value="1"/>
</dbReference>
<evidence type="ECO:0000256" key="5">
    <source>
        <dbReference type="SAM" id="MobiDB-lite"/>
    </source>
</evidence>
<feature type="compositionally biased region" description="Polar residues" evidence="5">
    <location>
        <begin position="189"/>
        <end position="198"/>
    </location>
</feature>
<organism evidence="7 8">
    <name type="scientific">Kribbella sancticallisti</name>
    <dbReference type="NCBI Taxonomy" id="460087"/>
    <lineage>
        <taxon>Bacteria</taxon>
        <taxon>Bacillati</taxon>
        <taxon>Actinomycetota</taxon>
        <taxon>Actinomycetes</taxon>
        <taxon>Propionibacteriales</taxon>
        <taxon>Kribbellaceae</taxon>
        <taxon>Kribbella</taxon>
    </lineage>
</organism>
<feature type="compositionally biased region" description="Low complexity" evidence="5">
    <location>
        <begin position="214"/>
        <end position="227"/>
    </location>
</feature>
<keyword evidence="1" id="KW-0540">Nuclease</keyword>
<keyword evidence="3" id="KW-0378">Hydrolase</keyword>
<evidence type="ECO:0000259" key="6">
    <source>
        <dbReference type="Pfam" id="PF13470"/>
    </source>
</evidence>
<comment type="caution">
    <text evidence="7">The sequence shown here is derived from an EMBL/GenBank/DDBJ whole genome shotgun (WGS) entry which is preliminary data.</text>
</comment>
<evidence type="ECO:0000313" key="8">
    <source>
        <dbReference type="Proteomes" id="UP001500393"/>
    </source>
</evidence>
<dbReference type="RefSeq" id="WP_344213513.1">
    <property type="nucleotide sequence ID" value="NZ_BAAAOS010000018.1"/>
</dbReference>
<sequence>MPEPERQAFLDANVLRGHLQTDILLTLADKGAFEPRWSAEVLDEVRRNRPPKLSEQAIDRRLDQMNRAFPQAMVSGYEHLMPAMQADAKDKHVLAAAVHSQSTVLVTENVKDFDPPSSGPHAMQVEKTSAFLNRLLSDNPERTVAAMNEMISRTDREPNSLAALVDKMAKQNDLKGFAQSFNAALPPDQRSTSLQQTGGKAEKSATSAAFDGVAPAGGATEAPAATPEARKAPQGAEKGTDKEL</sequence>
<evidence type="ECO:0000313" key="7">
    <source>
        <dbReference type="EMBL" id="GAA1572054.1"/>
    </source>
</evidence>
<accession>A0ABP4P368</accession>
<feature type="domain" description="PIN" evidence="6">
    <location>
        <begin position="10"/>
        <end position="111"/>
    </location>
</feature>
<protein>
    <recommendedName>
        <fullName evidence="6">PIN domain-containing protein</fullName>
    </recommendedName>
</protein>